<dbReference type="Proteomes" id="UP001151699">
    <property type="component" value="Unassembled WGS sequence"/>
</dbReference>
<name>A0A9Q0MM60_9DIPT</name>
<protein>
    <submittedName>
        <fullName evidence="1">Uncharacterized protein</fullName>
    </submittedName>
</protein>
<comment type="caution">
    <text evidence="1">The sequence shown here is derived from an EMBL/GenBank/DDBJ whole genome shotgun (WGS) entry which is preliminary data.</text>
</comment>
<evidence type="ECO:0000313" key="1">
    <source>
        <dbReference type="EMBL" id="KAJ6633253.1"/>
    </source>
</evidence>
<dbReference type="AlphaFoldDB" id="A0A9Q0MM60"/>
<reference evidence="1" key="1">
    <citation type="submission" date="2022-07" db="EMBL/GenBank/DDBJ databases">
        <authorList>
            <person name="Trinca V."/>
            <person name="Uliana J.V.C."/>
            <person name="Torres T.T."/>
            <person name="Ward R.J."/>
            <person name="Monesi N."/>
        </authorList>
    </citation>
    <scope>NUCLEOTIDE SEQUENCE</scope>
    <source>
        <strain evidence="1">HSMRA1968</strain>
        <tissue evidence="1">Whole embryos</tissue>
    </source>
</reference>
<proteinExistence type="predicted"/>
<sequence>MLLRVCFAFLGLHVFSEIEIELVFSVFVIRYFLRCLLLLHLVELFTIITSIKNRNTIPITNIKSNTNMPHHIKALKFITSMPFQFT</sequence>
<keyword evidence="2" id="KW-1185">Reference proteome</keyword>
<evidence type="ECO:0000313" key="2">
    <source>
        <dbReference type="Proteomes" id="UP001151699"/>
    </source>
</evidence>
<accession>A0A9Q0MM60</accession>
<dbReference type="EMBL" id="WJQU01002130">
    <property type="protein sequence ID" value="KAJ6633253.1"/>
    <property type="molecule type" value="Genomic_DNA"/>
</dbReference>
<organism evidence="1 2">
    <name type="scientific">Pseudolycoriella hygida</name>
    <dbReference type="NCBI Taxonomy" id="35572"/>
    <lineage>
        <taxon>Eukaryota</taxon>
        <taxon>Metazoa</taxon>
        <taxon>Ecdysozoa</taxon>
        <taxon>Arthropoda</taxon>
        <taxon>Hexapoda</taxon>
        <taxon>Insecta</taxon>
        <taxon>Pterygota</taxon>
        <taxon>Neoptera</taxon>
        <taxon>Endopterygota</taxon>
        <taxon>Diptera</taxon>
        <taxon>Nematocera</taxon>
        <taxon>Sciaroidea</taxon>
        <taxon>Sciaridae</taxon>
        <taxon>Pseudolycoriella</taxon>
    </lineage>
</organism>
<gene>
    <name evidence="1" type="ORF">Bhyg_15609</name>
</gene>